<feature type="transmembrane region" description="Helical" evidence="8">
    <location>
        <begin position="320"/>
        <end position="340"/>
    </location>
</feature>
<evidence type="ECO:0000313" key="10">
    <source>
        <dbReference type="EMBL" id="VTZ65982.1"/>
    </source>
</evidence>
<evidence type="ECO:0000256" key="1">
    <source>
        <dbReference type="ARBA" id="ARBA00004651"/>
    </source>
</evidence>
<feature type="transmembrane region" description="Helical" evidence="8">
    <location>
        <begin position="20"/>
        <end position="40"/>
    </location>
</feature>
<feature type="transmembrane region" description="Helical" evidence="8">
    <location>
        <begin position="288"/>
        <end position="308"/>
    </location>
</feature>
<dbReference type="GO" id="GO:0140359">
    <property type="term" value="F:ABC-type transporter activity"/>
    <property type="evidence" value="ECO:0007669"/>
    <property type="project" value="InterPro"/>
</dbReference>
<evidence type="ECO:0000256" key="3">
    <source>
        <dbReference type="ARBA" id="ARBA00022448"/>
    </source>
</evidence>
<dbReference type="PROSITE" id="PS51012">
    <property type="entry name" value="ABC_TM2"/>
    <property type="match status" value="1"/>
</dbReference>
<evidence type="ECO:0000256" key="5">
    <source>
        <dbReference type="ARBA" id="ARBA00022692"/>
    </source>
</evidence>
<name>A0A508X809_9HYPH</name>
<dbReference type="Pfam" id="PF12698">
    <property type="entry name" value="ABC2_membrane_3"/>
    <property type="match status" value="1"/>
</dbReference>
<evidence type="ECO:0000256" key="8">
    <source>
        <dbReference type="SAM" id="Phobius"/>
    </source>
</evidence>
<dbReference type="RefSeq" id="WP_180162383.1">
    <property type="nucleotide sequence ID" value="NZ_CABFNB010000166.1"/>
</dbReference>
<dbReference type="InterPro" id="IPR013525">
    <property type="entry name" value="ABC2_TM"/>
</dbReference>
<keyword evidence="4" id="KW-1003">Cell membrane</keyword>
<evidence type="ECO:0000256" key="6">
    <source>
        <dbReference type="ARBA" id="ARBA00022989"/>
    </source>
</evidence>
<dbReference type="AlphaFoldDB" id="A0A508X809"/>
<comment type="subcellular location">
    <subcellularLocation>
        <location evidence="1">Cell membrane</location>
        <topology evidence="1">Multi-pass membrane protein</topology>
    </subcellularLocation>
</comment>
<feature type="transmembrane region" description="Helical" evidence="8">
    <location>
        <begin position="208"/>
        <end position="230"/>
    </location>
</feature>
<keyword evidence="7 8" id="KW-0472">Membrane</keyword>
<proteinExistence type="inferred from homology"/>
<comment type="similarity">
    <text evidence="2">Belongs to the ABC-2 integral membrane protein family.</text>
</comment>
<keyword evidence="3" id="KW-0813">Transport</keyword>
<evidence type="ECO:0000259" key="9">
    <source>
        <dbReference type="PROSITE" id="PS51012"/>
    </source>
</evidence>
<dbReference type="GO" id="GO:0005886">
    <property type="term" value="C:plasma membrane"/>
    <property type="evidence" value="ECO:0007669"/>
    <property type="project" value="UniProtKB-SubCell"/>
</dbReference>
<dbReference type="InterPro" id="IPR047817">
    <property type="entry name" value="ABC2_TM_bact-type"/>
</dbReference>
<dbReference type="PANTHER" id="PTHR30294">
    <property type="entry name" value="MEMBRANE COMPONENT OF ABC TRANSPORTER YHHJ-RELATED"/>
    <property type="match status" value="1"/>
</dbReference>
<protein>
    <recommendedName>
        <fullName evidence="9">ABC transmembrane type-2 domain-containing protein</fullName>
    </recommendedName>
</protein>
<dbReference type="PANTHER" id="PTHR30294:SF38">
    <property type="entry name" value="TRANSPORT PERMEASE PROTEIN"/>
    <property type="match status" value="1"/>
</dbReference>
<feature type="transmembrane region" description="Helical" evidence="8">
    <location>
        <begin position="374"/>
        <end position="395"/>
    </location>
</feature>
<feature type="domain" description="ABC transmembrane type-2" evidence="9">
    <location>
        <begin position="172"/>
        <end position="399"/>
    </location>
</feature>
<organism evidence="10">
    <name type="scientific">Sinorhizobium medicae</name>
    <dbReference type="NCBI Taxonomy" id="110321"/>
    <lineage>
        <taxon>Bacteria</taxon>
        <taxon>Pseudomonadati</taxon>
        <taxon>Pseudomonadota</taxon>
        <taxon>Alphaproteobacteria</taxon>
        <taxon>Hyphomicrobiales</taxon>
        <taxon>Rhizobiaceae</taxon>
        <taxon>Sinorhizobium/Ensifer group</taxon>
        <taxon>Sinorhizobium</taxon>
    </lineage>
</organism>
<dbReference type="Proteomes" id="UP000507954">
    <property type="component" value="Unassembled WGS sequence"/>
</dbReference>
<sequence length="402" mass="42389">MILAMLRVMTLGLLRDRGALVLAFVLPPAIFVIFASIFSATTSDKLDLKVAVAQLSSTPASQRLEDALRQEPTFEVTGPVRSNRADVESLVKQGAADVGLVIRGEIDDTDAAPLEVLIEPSKLMAGSIVSGRVQELVARRLPDLLLSRTAVTFQSVVGAFTPEQSARLAAAIEAGARVSEQQVSTNAPGLVATASVGSSGSSGATVSYYAGAVAILFLLFASLQSAATLIEERNSGIIDRIAVGPGGSAVVVLGKLLFLTIQGVIQVGLIFTVAQLVYEVDVIKRLDLWLLITVAAALGASGLALAVATACTTKQQAQTVSTFVVLICSAIGGSMVPRFMMPEFLQAIGRFTPNTWAIEAYYGVFWRHEALSDVIPEIVSLVAMAVVGTAFALIVSRRRLRF</sequence>
<dbReference type="EMBL" id="CABFNB010000166">
    <property type="protein sequence ID" value="VTZ65982.1"/>
    <property type="molecule type" value="Genomic_DNA"/>
</dbReference>
<evidence type="ECO:0000256" key="2">
    <source>
        <dbReference type="ARBA" id="ARBA00007783"/>
    </source>
</evidence>
<gene>
    <name evidence="10" type="ORF">EMEDMD4_940010</name>
</gene>
<evidence type="ECO:0000256" key="4">
    <source>
        <dbReference type="ARBA" id="ARBA00022475"/>
    </source>
</evidence>
<reference evidence="10" key="1">
    <citation type="submission" date="2019-06" db="EMBL/GenBank/DDBJ databases">
        <authorList>
            <person name="Le Quere A."/>
            <person name="Colella S."/>
        </authorList>
    </citation>
    <scope>NUCLEOTIDE SEQUENCE</scope>
    <source>
        <strain evidence="10">EmedicaeMD41</strain>
    </source>
</reference>
<feature type="transmembrane region" description="Helical" evidence="8">
    <location>
        <begin position="250"/>
        <end position="276"/>
    </location>
</feature>
<keyword evidence="6 8" id="KW-1133">Transmembrane helix</keyword>
<dbReference type="InterPro" id="IPR051449">
    <property type="entry name" value="ABC-2_transporter_component"/>
</dbReference>
<keyword evidence="5 8" id="KW-0812">Transmembrane</keyword>
<evidence type="ECO:0000256" key="7">
    <source>
        <dbReference type="ARBA" id="ARBA00023136"/>
    </source>
</evidence>
<accession>A0A508X809</accession>